<dbReference type="Pfam" id="PF01797">
    <property type="entry name" value="Y1_Tnp"/>
    <property type="match status" value="1"/>
</dbReference>
<dbReference type="PANTHER" id="PTHR34322">
    <property type="entry name" value="TRANSPOSASE, Y1_TNP DOMAIN-CONTAINING"/>
    <property type="match status" value="1"/>
</dbReference>
<evidence type="ECO:0000259" key="1">
    <source>
        <dbReference type="SMART" id="SM01321"/>
    </source>
</evidence>
<sequence length="220" mass="26370">MRKIKFVPGEFYHIYNRGNDKKDIFRAHADYARFLFGTLFFQAPVPIYNISRYVSFYVKHRVFNIPTDTQRKIIEKRGVELVAFTFMPNHFHLLLYECSESGISNYMQRVLNAYTKYFNTKYDRSGHLFQGPFHAKYVETNEQLLYLSAYIHRNQRDLPTWTNKEQLYPWSSYHQYTHENKLGDLLATQRILGQFKNQKEYQEFVDTSGAKEKEDVELVI</sequence>
<dbReference type="PANTHER" id="PTHR34322:SF2">
    <property type="entry name" value="TRANSPOSASE IS200-LIKE DOMAIN-CONTAINING PROTEIN"/>
    <property type="match status" value="1"/>
</dbReference>
<accession>A0A1G2KX89</accession>
<dbReference type="Gene3D" id="3.30.70.1290">
    <property type="entry name" value="Transposase IS200-like"/>
    <property type="match status" value="1"/>
</dbReference>
<name>A0A1G2KX89_9BACT</name>
<evidence type="ECO:0000313" key="3">
    <source>
        <dbReference type="Proteomes" id="UP000177177"/>
    </source>
</evidence>
<dbReference type="EMBL" id="MHQN01000025">
    <property type="protein sequence ID" value="OHA03051.1"/>
    <property type="molecule type" value="Genomic_DNA"/>
</dbReference>
<dbReference type="InterPro" id="IPR036515">
    <property type="entry name" value="Transposase_17_sf"/>
</dbReference>
<feature type="domain" description="Transposase IS200-like" evidence="1">
    <location>
        <begin position="7"/>
        <end position="154"/>
    </location>
</feature>
<comment type="caution">
    <text evidence="2">The sequence shown here is derived from an EMBL/GenBank/DDBJ whole genome shotgun (WGS) entry which is preliminary data.</text>
</comment>
<dbReference type="SUPFAM" id="SSF143422">
    <property type="entry name" value="Transposase IS200-like"/>
    <property type="match status" value="1"/>
</dbReference>
<dbReference type="SMART" id="SM01321">
    <property type="entry name" value="Y1_Tnp"/>
    <property type="match status" value="1"/>
</dbReference>
<dbReference type="GO" id="GO:0006313">
    <property type="term" value="P:DNA transposition"/>
    <property type="evidence" value="ECO:0007669"/>
    <property type="project" value="InterPro"/>
</dbReference>
<evidence type="ECO:0000313" key="2">
    <source>
        <dbReference type="EMBL" id="OHA03051.1"/>
    </source>
</evidence>
<dbReference type="Proteomes" id="UP000177177">
    <property type="component" value="Unassembled WGS sequence"/>
</dbReference>
<proteinExistence type="predicted"/>
<gene>
    <name evidence="2" type="ORF">A3C92_00585</name>
</gene>
<reference evidence="2 3" key="1">
    <citation type="journal article" date="2016" name="Nat. Commun.">
        <title>Thousands of microbial genomes shed light on interconnected biogeochemical processes in an aquifer system.</title>
        <authorList>
            <person name="Anantharaman K."/>
            <person name="Brown C.T."/>
            <person name="Hug L.A."/>
            <person name="Sharon I."/>
            <person name="Castelle C.J."/>
            <person name="Probst A.J."/>
            <person name="Thomas B.C."/>
            <person name="Singh A."/>
            <person name="Wilkins M.J."/>
            <person name="Karaoz U."/>
            <person name="Brodie E.L."/>
            <person name="Williams K.H."/>
            <person name="Hubbard S.S."/>
            <person name="Banfield J.F."/>
        </authorList>
    </citation>
    <scope>NUCLEOTIDE SEQUENCE [LARGE SCALE GENOMIC DNA]</scope>
</reference>
<protein>
    <recommendedName>
        <fullName evidence="1">Transposase IS200-like domain-containing protein</fullName>
    </recommendedName>
</protein>
<dbReference type="AlphaFoldDB" id="A0A1G2KX89"/>
<dbReference type="GO" id="GO:0003677">
    <property type="term" value="F:DNA binding"/>
    <property type="evidence" value="ECO:0007669"/>
    <property type="project" value="InterPro"/>
</dbReference>
<dbReference type="InterPro" id="IPR002686">
    <property type="entry name" value="Transposase_17"/>
</dbReference>
<organism evidence="2 3">
    <name type="scientific">Candidatus Sungbacteria bacterium RIFCSPHIGHO2_02_FULL_53_17</name>
    <dbReference type="NCBI Taxonomy" id="1802275"/>
    <lineage>
        <taxon>Bacteria</taxon>
        <taxon>Candidatus Sungiibacteriota</taxon>
    </lineage>
</organism>
<dbReference type="GO" id="GO:0004803">
    <property type="term" value="F:transposase activity"/>
    <property type="evidence" value="ECO:0007669"/>
    <property type="project" value="InterPro"/>
</dbReference>